<sequence>MRICLRQNDDELDEEKSDSNSNIGSCDSELADSTFRRMYELELYDMEPPEQIDVLAALTYRVMNTYAVQIHIEDTTEKATTIYKKVLQQKKEKKLYEVPKKKESNEEPSIDPYFVKNPIKAEDVEDEGIDLVSRVKKRKMLSEKHREGGSESGEEEEEEEEEGLVCKRIIEKLIGYQYSELFRHPVDVTIVPDYYDIVTRPISLYEIVGKIDGTNPDVGLPFPRSTRRSSHNNYTYELLMDDMKLLVDNAALYNSPDSYTMKQARRLELSFVRLCKENFDTDELVTRLNSLFKRK</sequence>
<dbReference type="CDD" id="cd04369">
    <property type="entry name" value="Bromodomain"/>
    <property type="match status" value="1"/>
</dbReference>
<dbReference type="GO" id="GO:0010484">
    <property type="term" value="F:histone H3 acetyltransferase activity"/>
    <property type="evidence" value="ECO:0000318"/>
    <property type="project" value="GO_Central"/>
</dbReference>
<reference evidence="5" key="3">
    <citation type="submission" date="2025-09" db="UniProtKB">
        <authorList>
            <consortium name="Ensembl"/>
        </authorList>
    </citation>
    <scope>IDENTIFICATION</scope>
</reference>
<accession>F6PLM3</accession>
<dbReference type="SUPFAM" id="SSF47370">
    <property type="entry name" value="Bromodomain"/>
    <property type="match status" value="1"/>
</dbReference>
<evidence type="ECO:0000256" key="1">
    <source>
        <dbReference type="ARBA" id="ARBA00023117"/>
    </source>
</evidence>
<dbReference type="GeneTree" id="ENSGT00530000067985"/>
<dbReference type="SMART" id="SM00297">
    <property type="entry name" value="BROMO"/>
    <property type="match status" value="1"/>
</dbReference>
<proteinExistence type="predicted"/>
<reference evidence="5" key="2">
    <citation type="submission" date="2025-08" db="UniProtKB">
        <authorList>
            <consortium name="Ensembl"/>
        </authorList>
    </citation>
    <scope>IDENTIFICATION</scope>
</reference>
<dbReference type="AlphaFoldDB" id="F6PLM3"/>
<evidence type="ECO:0000313" key="6">
    <source>
        <dbReference type="Proteomes" id="UP000008144"/>
    </source>
</evidence>
<feature type="compositionally biased region" description="Acidic residues" evidence="3">
    <location>
        <begin position="152"/>
        <end position="162"/>
    </location>
</feature>
<dbReference type="HOGENOM" id="CLU_943204_0_0_1"/>
<dbReference type="Proteomes" id="UP000008144">
    <property type="component" value="Unassembled WGS sequence"/>
</dbReference>
<dbReference type="GO" id="GO:0140672">
    <property type="term" value="C:ATAC complex"/>
    <property type="evidence" value="ECO:0000318"/>
    <property type="project" value="GO_Central"/>
</dbReference>
<dbReference type="Gene3D" id="1.20.920.10">
    <property type="entry name" value="Bromodomain-like"/>
    <property type="match status" value="1"/>
</dbReference>
<reference evidence="6" key="1">
    <citation type="journal article" date="2002" name="Science">
        <title>The draft genome of Ciona intestinalis: insights into chordate and vertebrate origins.</title>
        <authorList>
            <person name="Dehal P."/>
            <person name="Satou Y."/>
            <person name="Campbell R.K."/>
            <person name="Chapman J."/>
            <person name="Degnan B."/>
            <person name="De Tomaso A."/>
            <person name="Davidson B."/>
            <person name="Di Gregorio A."/>
            <person name="Gelpke M."/>
            <person name="Goodstein D.M."/>
            <person name="Harafuji N."/>
            <person name="Hastings K.E."/>
            <person name="Ho I."/>
            <person name="Hotta K."/>
            <person name="Huang W."/>
            <person name="Kawashima T."/>
            <person name="Lemaire P."/>
            <person name="Martinez D."/>
            <person name="Meinertzhagen I.A."/>
            <person name="Necula S."/>
            <person name="Nonaka M."/>
            <person name="Putnam N."/>
            <person name="Rash S."/>
            <person name="Saiga H."/>
            <person name="Satake M."/>
            <person name="Terry A."/>
            <person name="Yamada L."/>
            <person name="Wang H.G."/>
            <person name="Awazu S."/>
            <person name="Azumi K."/>
            <person name="Boore J."/>
            <person name="Branno M."/>
            <person name="Chin-Bow S."/>
            <person name="DeSantis R."/>
            <person name="Doyle S."/>
            <person name="Francino P."/>
            <person name="Keys D.N."/>
            <person name="Haga S."/>
            <person name="Hayashi H."/>
            <person name="Hino K."/>
            <person name="Imai K.S."/>
            <person name="Inaba K."/>
            <person name="Kano S."/>
            <person name="Kobayashi K."/>
            <person name="Kobayashi M."/>
            <person name="Lee B.I."/>
            <person name="Makabe K.W."/>
            <person name="Manohar C."/>
            <person name="Matassi G."/>
            <person name="Medina M."/>
            <person name="Mochizuki Y."/>
            <person name="Mount S."/>
            <person name="Morishita T."/>
            <person name="Miura S."/>
            <person name="Nakayama A."/>
            <person name="Nishizaka S."/>
            <person name="Nomoto H."/>
            <person name="Ohta F."/>
            <person name="Oishi K."/>
            <person name="Rigoutsos I."/>
            <person name="Sano M."/>
            <person name="Sasaki A."/>
            <person name="Sasakura Y."/>
            <person name="Shoguchi E."/>
            <person name="Shin-i T."/>
            <person name="Spagnuolo A."/>
            <person name="Stainier D."/>
            <person name="Suzuki M.M."/>
            <person name="Tassy O."/>
            <person name="Takatori N."/>
            <person name="Tokuoka M."/>
            <person name="Yagi K."/>
            <person name="Yoshizaki F."/>
            <person name="Wada S."/>
            <person name="Zhang C."/>
            <person name="Hyatt P.D."/>
            <person name="Larimer F."/>
            <person name="Detter C."/>
            <person name="Doggett N."/>
            <person name="Glavina T."/>
            <person name="Hawkins T."/>
            <person name="Richardson P."/>
            <person name="Lucas S."/>
            <person name="Kohara Y."/>
            <person name="Levine M."/>
            <person name="Satoh N."/>
            <person name="Rokhsar D.S."/>
        </authorList>
    </citation>
    <scope>NUCLEOTIDE SEQUENCE [LARGE SCALE GENOMIC DNA]</scope>
</reference>
<feature type="region of interest" description="Disordered" evidence="3">
    <location>
        <begin position="1"/>
        <end position="27"/>
    </location>
</feature>
<evidence type="ECO:0000259" key="4">
    <source>
        <dbReference type="PROSITE" id="PS50014"/>
    </source>
</evidence>
<keyword evidence="6" id="KW-1185">Reference proteome</keyword>
<organism evidence="5 6">
    <name type="scientific">Ciona intestinalis</name>
    <name type="common">Transparent sea squirt</name>
    <name type="synonym">Ascidia intestinalis</name>
    <dbReference type="NCBI Taxonomy" id="7719"/>
    <lineage>
        <taxon>Eukaryota</taxon>
        <taxon>Metazoa</taxon>
        <taxon>Chordata</taxon>
        <taxon>Tunicata</taxon>
        <taxon>Ascidiacea</taxon>
        <taxon>Phlebobranchia</taxon>
        <taxon>Cionidae</taxon>
        <taxon>Ciona</taxon>
    </lineage>
</organism>
<feature type="compositionally biased region" description="Basic and acidic residues" evidence="3">
    <location>
        <begin position="140"/>
        <end position="149"/>
    </location>
</feature>
<evidence type="ECO:0000313" key="5">
    <source>
        <dbReference type="Ensembl" id="ENSCINP00000009891.3"/>
    </source>
</evidence>
<evidence type="ECO:0000256" key="3">
    <source>
        <dbReference type="SAM" id="MobiDB-lite"/>
    </source>
</evidence>
<dbReference type="InParanoid" id="F6PLM3"/>
<dbReference type="STRING" id="7719.ENSCINP00000009891"/>
<feature type="domain" description="Bromo" evidence="4">
    <location>
        <begin position="174"/>
        <end position="261"/>
    </location>
</feature>
<dbReference type="GO" id="GO:0006338">
    <property type="term" value="P:chromatin remodeling"/>
    <property type="evidence" value="ECO:0000318"/>
    <property type="project" value="GO_Central"/>
</dbReference>
<dbReference type="Ensembl" id="ENSCINT00000009891.3">
    <property type="protein sequence ID" value="ENSCINP00000009891.3"/>
    <property type="gene ID" value="ENSCING00000017426.2"/>
</dbReference>
<dbReference type="InterPro" id="IPR037800">
    <property type="entry name" value="GCN5"/>
</dbReference>
<evidence type="ECO:0000256" key="2">
    <source>
        <dbReference type="PROSITE-ProRule" id="PRU00035"/>
    </source>
</evidence>
<dbReference type="PRINTS" id="PR00503">
    <property type="entry name" value="BROMODOMAIN"/>
</dbReference>
<dbReference type="InterPro" id="IPR036427">
    <property type="entry name" value="Bromodomain-like_sf"/>
</dbReference>
<dbReference type="InterPro" id="IPR001487">
    <property type="entry name" value="Bromodomain"/>
</dbReference>
<feature type="region of interest" description="Disordered" evidence="3">
    <location>
        <begin position="140"/>
        <end position="162"/>
    </location>
</feature>
<protein>
    <recommendedName>
        <fullName evidence="4">Bromo domain-containing protein</fullName>
    </recommendedName>
</protein>
<dbReference type="GO" id="GO:0045944">
    <property type="term" value="P:positive regulation of transcription by RNA polymerase II"/>
    <property type="evidence" value="ECO:0000318"/>
    <property type="project" value="GO_Central"/>
</dbReference>
<dbReference type="Pfam" id="PF00439">
    <property type="entry name" value="Bromodomain"/>
    <property type="match status" value="1"/>
</dbReference>
<dbReference type="PANTHER" id="PTHR45750:SF3">
    <property type="entry name" value="HISTONE ACETYLTRANSFERASE"/>
    <property type="match status" value="1"/>
</dbReference>
<keyword evidence="1 2" id="KW-0103">Bromodomain</keyword>
<dbReference type="PROSITE" id="PS50014">
    <property type="entry name" value="BROMODOMAIN_2"/>
    <property type="match status" value="1"/>
</dbReference>
<name>F6PLM3_CIOIN</name>
<dbReference type="PANTHER" id="PTHR45750">
    <property type="entry name" value="GH11602P"/>
    <property type="match status" value="1"/>
</dbReference>